<gene>
    <name evidence="6" type="primary">fusA</name>
    <name evidence="6" type="ORF">E3J59_01610</name>
</gene>
<dbReference type="NCBIfam" id="NF009379">
    <property type="entry name" value="PRK12740.1-3"/>
    <property type="match status" value="1"/>
</dbReference>
<dbReference type="Gene3D" id="2.40.30.10">
    <property type="entry name" value="Translation factors"/>
    <property type="match status" value="1"/>
</dbReference>
<dbReference type="PANTHER" id="PTHR43261">
    <property type="entry name" value="TRANSLATION ELONGATION FACTOR G-RELATED"/>
    <property type="match status" value="1"/>
</dbReference>
<keyword evidence="6" id="KW-0648">Protein biosynthesis</keyword>
<proteinExistence type="inferred from homology"/>
<dbReference type="Pfam" id="PF00679">
    <property type="entry name" value="EFG_C"/>
    <property type="match status" value="1"/>
</dbReference>
<dbReference type="InterPro" id="IPR020568">
    <property type="entry name" value="Ribosomal_Su5_D2-typ_SF"/>
</dbReference>
<dbReference type="Pfam" id="PF03764">
    <property type="entry name" value="EFG_IV"/>
    <property type="match status" value="1"/>
</dbReference>
<dbReference type="InterPro" id="IPR004540">
    <property type="entry name" value="Transl_elong_EFG/EF2"/>
</dbReference>
<dbReference type="Pfam" id="PF22042">
    <property type="entry name" value="EF-G_D2"/>
    <property type="match status" value="1"/>
</dbReference>
<dbReference type="CDD" id="cd03713">
    <property type="entry name" value="EFG_mtEFG_C"/>
    <property type="match status" value="1"/>
</dbReference>
<dbReference type="SUPFAM" id="SSF50447">
    <property type="entry name" value="Translation proteins"/>
    <property type="match status" value="1"/>
</dbReference>
<dbReference type="PROSITE" id="PS51722">
    <property type="entry name" value="G_TR_2"/>
    <property type="match status" value="1"/>
</dbReference>
<dbReference type="InterPro" id="IPR035647">
    <property type="entry name" value="EFG_III/V"/>
</dbReference>
<dbReference type="NCBIfam" id="NF009891">
    <property type="entry name" value="PRK13351.1-1"/>
    <property type="match status" value="1"/>
</dbReference>
<dbReference type="InterPro" id="IPR035649">
    <property type="entry name" value="EFG_V"/>
</dbReference>
<dbReference type="NCBIfam" id="TIGR00484">
    <property type="entry name" value="EF-G"/>
    <property type="match status" value="1"/>
</dbReference>
<dbReference type="GO" id="GO:0003746">
    <property type="term" value="F:translation elongation factor activity"/>
    <property type="evidence" value="ECO:0007669"/>
    <property type="project" value="UniProtKB-UniRule"/>
</dbReference>
<dbReference type="SMART" id="SM00889">
    <property type="entry name" value="EFG_IV"/>
    <property type="match status" value="1"/>
</dbReference>
<accession>A0A523UZA0</accession>
<sequence>MMGSSLENLRNIALVGGQEMGKTSLAEAMLFQAKIIGRMGNIREGNTVSDYDGVEKERKFSVNSSLVHLPWQDHKINLIDCPGFADFVEKTIPVFRVVESALFVVSPLTEGGGETERIRQYILRENVPCCVFLNKLDEARVDLPDLVKKIEETFGLPCLPLQIPLIQDGNFTGVLDLIRLKGVLYQKSKSSQIQVPEDVSGVEEYRKRLLEIVAETDDTLIEKYLEEENLEETEIRGGLRDGFVRRSFVPLICGSATKSIGVDLLLDLMVEFFPSPLSRGRVRGESPDREGEVERKIDSEEALSVFVFQTLSEAHLGEMSVFKVFSGTLSSGTSVYNSSKSKEEKIGQLYLLQGSSRTEVSEISAGDIGAVVKLKDTDTADTLCQKDKPIVFAPLGFSEPVSSLALKPKQEKDEQKMSTALSRLVKVDPLLKVDADKESGQLILSGRGEVHLEVAMERLKRDFNVELEAEKPQVPYRETILVGSEAQGRYKKQSGGRGQYGDVWLRIRPLGRGEGFQFVNKIKGGVVPSRFIPAVEKGVKGAMRKGFLASYPLVDMEVTLFDGSYHPVDSSDIAFQIAGAMGLKKALEQAKAILLEPIVELEVQVSEEFLGETSGDLNSRRGRILEVEHLEGGGRIKATVPQAELHNYSTVLRSITQGRGIFTRRFSHYEKVPDEIAQKIISQSKESGRK</sequence>
<evidence type="ECO:0000313" key="6">
    <source>
        <dbReference type="EMBL" id="TET47842.1"/>
    </source>
</evidence>
<dbReference type="GO" id="GO:0005525">
    <property type="term" value="F:GTP binding"/>
    <property type="evidence" value="ECO:0007669"/>
    <property type="project" value="UniProtKB-UniRule"/>
</dbReference>
<comment type="similarity">
    <text evidence="1">Belongs to the TRAFAC class translation factor GTPase superfamily. Classic translation factor GTPase family. EF-G/EF-2 subfamily.</text>
</comment>
<evidence type="ECO:0000256" key="1">
    <source>
        <dbReference type="ARBA" id="ARBA00005870"/>
    </source>
</evidence>
<feature type="domain" description="Tr-type G" evidence="5">
    <location>
        <begin position="7"/>
        <end position="277"/>
    </location>
</feature>
<dbReference type="SUPFAM" id="SSF54980">
    <property type="entry name" value="EF-G C-terminal domain-like"/>
    <property type="match status" value="2"/>
</dbReference>
<dbReference type="SUPFAM" id="SSF54211">
    <property type="entry name" value="Ribosomal protein S5 domain 2-like"/>
    <property type="match status" value="1"/>
</dbReference>
<dbReference type="GO" id="GO:0003924">
    <property type="term" value="F:GTPase activity"/>
    <property type="evidence" value="ECO:0007669"/>
    <property type="project" value="InterPro"/>
</dbReference>
<dbReference type="FunFam" id="3.30.70.870:FF:000002">
    <property type="entry name" value="Translation elongation factor 2"/>
    <property type="match status" value="1"/>
</dbReference>
<dbReference type="InterPro" id="IPR041095">
    <property type="entry name" value="EFG_II"/>
</dbReference>
<evidence type="ECO:0000313" key="7">
    <source>
        <dbReference type="Proteomes" id="UP000320679"/>
    </source>
</evidence>
<organism evidence="6 7">
    <name type="scientific">Aerophobetes bacterium</name>
    <dbReference type="NCBI Taxonomy" id="2030807"/>
    <lineage>
        <taxon>Bacteria</taxon>
        <taxon>Candidatus Aerophobota</taxon>
    </lineage>
</organism>
<keyword evidence="3" id="KW-0342">GTP-binding</keyword>
<dbReference type="Gene3D" id="3.30.70.240">
    <property type="match status" value="1"/>
</dbReference>
<dbReference type="InterPro" id="IPR009022">
    <property type="entry name" value="EFG_III"/>
</dbReference>
<dbReference type="CDD" id="cd01434">
    <property type="entry name" value="EFG_mtEFG1_IV"/>
    <property type="match status" value="1"/>
</dbReference>
<dbReference type="Gene3D" id="3.30.70.870">
    <property type="entry name" value="Elongation Factor G (Translational Gtpase), domain 3"/>
    <property type="match status" value="1"/>
</dbReference>
<dbReference type="SMART" id="SM00838">
    <property type="entry name" value="EFG_C"/>
    <property type="match status" value="1"/>
</dbReference>
<dbReference type="Proteomes" id="UP000320679">
    <property type="component" value="Unassembled WGS sequence"/>
</dbReference>
<evidence type="ECO:0000256" key="4">
    <source>
        <dbReference type="NCBIfam" id="TIGR00484"/>
    </source>
</evidence>
<dbReference type="InterPro" id="IPR014721">
    <property type="entry name" value="Ribsml_uS5_D2-typ_fold_subgr"/>
</dbReference>
<dbReference type="AlphaFoldDB" id="A0A523UZA0"/>
<dbReference type="SUPFAM" id="SSF52540">
    <property type="entry name" value="P-loop containing nucleoside triphosphate hydrolases"/>
    <property type="match status" value="1"/>
</dbReference>
<dbReference type="InterPro" id="IPR053905">
    <property type="entry name" value="EF-G-like_DII"/>
</dbReference>
<dbReference type="EMBL" id="SOJK01000072">
    <property type="protein sequence ID" value="TET47842.1"/>
    <property type="molecule type" value="Genomic_DNA"/>
</dbReference>
<dbReference type="CDD" id="cd16262">
    <property type="entry name" value="EFG_III"/>
    <property type="match status" value="1"/>
</dbReference>
<dbReference type="NCBIfam" id="NF009381">
    <property type="entry name" value="PRK12740.1-5"/>
    <property type="match status" value="1"/>
</dbReference>
<dbReference type="InterPro" id="IPR005517">
    <property type="entry name" value="Transl_elong_EFG/EF2_IV"/>
</dbReference>
<dbReference type="InterPro" id="IPR000795">
    <property type="entry name" value="T_Tr_GTP-bd_dom"/>
</dbReference>
<dbReference type="FunFam" id="3.30.70.240:FF:000001">
    <property type="entry name" value="Elongation factor G"/>
    <property type="match status" value="1"/>
</dbReference>
<name>A0A523UZA0_UNCAE</name>
<dbReference type="InterPro" id="IPR047872">
    <property type="entry name" value="EFG_IV"/>
</dbReference>
<dbReference type="Pfam" id="PF14492">
    <property type="entry name" value="EFG_III"/>
    <property type="match status" value="1"/>
</dbReference>
<dbReference type="Gene3D" id="3.40.50.300">
    <property type="entry name" value="P-loop containing nucleotide triphosphate hydrolases"/>
    <property type="match status" value="1"/>
</dbReference>
<evidence type="ECO:0000259" key="5">
    <source>
        <dbReference type="PROSITE" id="PS51722"/>
    </source>
</evidence>
<dbReference type="Gene3D" id="3.30.230.10">
    <property type="match status" value="1"/>
</dbReference>
<keyword evidence="2" id="KW-0547">Nucleotide-binding</keyword>
<evidence type="ECO:0000256" key="2">
    <source>
        <dbReference type="ARBA" id="ARBA00022741"/>
    </source>
</evidence>
<dbReference type="InterPro" id="IPR027417">
    <property type="entry name" value="P-loop_NTPase"/>
</dbReference>
<dbReference type="PANTHER" id="PTHR43261:SF6">
    <property type="entry name" value="ELONGATION FACTOR G-LIKE PROTEIN"/>
    <property type="match status" value="1"/>
</dbReference>
<keyword evidence="6" id="KW-0251">Elongation factor</keyword>
<dbReference type="InterPro" id="IPR000640">
    <property type="entry name" value="EFG_V-like"/>
</dbReference>
<reference evidence="6 7" key="1">
    <citation type="submission" date="2019-03" db="EMBL/GenBank/DDBJ databases">
        <title>Metabolic potential of uncultured bacteria and archaea associated with petroleum seepage in deep-sea sediments.</title>
        <authorList>
            <person name="Dong X."/>
            <person name="Hubert C."/>
        </authorList>
    </citation>
    <scope>NUCLEOTIDE SEQUENCE [LARGE SCALE GENOMIC DNA]</scope>
    <source>
        <strain evidence="6">E29_bin78</strain>
    </source>
</reference>
<evidence type="ECO:0000256" key="3">
    <source>
        <dbReference type="ARBA" id="ARBA00023134"/>
    </source>
</evidence>
<dbReference type="InterPro" id="IPR009000">
    <property type="entry name" value="Transl_B-barrel_sf"/>
</dbReference>
<dbReference type="FunFam" id="3.30.230.10:FF:000003">
    <property type="entry name" value="Elongation factor G"/>
    <property type="match status" value="1"/>
</dbReference>
<dbReference type="GO" id="GO:0032790">
    <property type="term" value="P:ribosome disassembly"/>
    <property type="evidence" value="ECO:0007669"/>
    <property type="project" value="TreeGrafter"/>
</dbReference>
<comment type="caution">
    <text evidence="6">The sequence shown here is derived from an EMBL/GenBank/DDBJ whole genome shotgun (WGS) entry which is preliminary data.</text>
</comment>
<dbReference type="CDD" id="cd04088">
    <property type="entry name" value="EFG_mtEFG_II"/>
    <property type="match status" value="1"/>
</dbReference>
<protein>
    <recommendedName>
        <fullName evidence="4">Elongation factor G</fullName>
    </recommendedName>
</protein>
<dbReference type="Pfam" id="PF00009">
    <property type="entry name" value="GTP_EFTU"/>
    <property type="match status" value="1"/>
</dbReference>